<sequence length="256" mass="27831">MISLRGGLFKGLPDAQAPCPYGECEGDGWVVDPETRTAAPCRCRPQRISASRTSTLTREIPERYRHIGINSPEVEELAARAPAQVRTARRYCETIDSQLESGAGLGFHGDPGTGKTMLAFMISRAALEAGKTIAVYSFPRLLASIRDSYRDDATDGYGAFLDKLVEVDLLQLDDLGAERPTEWAAEQIFLVIDGRYEAKRSVVYTTNLALPGGEGAGAETLVERIGHRVSSRLAEMSPPVPLFGADHRTQLAPDLP</sequence>
<dbReference type="PANTHER" id="PTHR30050:SF4">
    <property type="entry name" value="ATP-BINDING PROTEIN RV3427C IN INSERTION SEQUENCE-RELATED"/>
    <property type="match status" value="1"/>
</dbReference>
<reference evidence="2" key="1">
    <citation type="submission" date="2020-05" db="EMBL/GenBank/DDBJ databases">
        <authorList>
            <person name="Chiriac C."/>
            <person name="Salcher M."/>
            <person name="Ghai R."/>
            <person name="Kavagutti S V."/>
        </authorList>
    </citation>
    <scope>NUCLEOTIDE SEQUENCE</scope>
</reference>
<gene>
    <name evidence="2" type="ORF">UFOPK3444_00130</name>
</gene>
<dbReference type="InterPro" id="IPR002611">
    <property type="entry name" value="IstB_ATP-bd"/>
</dbReference>
<dbReference type="SUPFAM" id="SSF52540">
    <property type="entry name" value="P-loop containing nucleoside triphosphate hydrolases"/>
    <property type="match status" value="1"/>
</dbReference>
<name>A0A6J7CYW7_9ZZZZ</name>
<dbReference type="InterPro" id="IPR027417">
    <property type="entry name" value="P-loop_NTPase"/>
</dbReference>
<dbReference type="PANTHER" id="PTHR30050">
    <property type="entry name" value="CHROMOSOMAL REPLICATION INITIATOR PROTEIN DNAA"/>
    <property type="match status" value="1"/>
</dbReference>
<dbReference type="Pfam" id="PF01695">
    <property type="entry name" value="IstB_IS21"/>
    <property type="match status" value="1"/>
</dbReference>
<dbReference type="EMBL" id="CAFBLU010000001">
    <property type="protein sequence ID" value="CAB4860153.1"/>
    <property type="molecule type" value="Genomic_DNA"/>
</dbReference>
<protein>
    <submittedName>
        <fullName evidence="2">Unannotated protein</fullName>
    </submittedName>
</protein>
<feature type="domain" description="IstB-like ATP-binding" evidence="1">
    <location>
        <begin position="107"/>
        <end position="210"/>
    </location>
</feature>
<organism evidence="2">
    <name type="scientific">freshwater metagenome</name>
    <dbReference type="NCBI Taxonomy" id="449393"/>
    <lineage>
        <taxon>unclassified sequences</taxon>
        <taxon>metagenomes</taxon>
        <taxon>ecological metagenomes</taxon>
    </lineage>
</organism>
<accession>A0A6J7CYW7</accession>
<dbReference type="Gene3D" id="3.40.50.300">
    <property type="entry name" value="P-loop containing nucleotide triphosphate hydrolases"/>
    <property type="match status" value="1"/>
</dbReference>
<evidence type="ECO:0000259" key="1">
    <source>
        <dbReference type="Pfam" id="PF01695"/>
    </source>
</evidence>
<dbReference type="GO" id="GO:0005524">
    <property type="term" value="F:ATP binding"/>
    <property type="evidence" value="ECO:0007669"/>
    <property type="project" value="InterPro"/>
</dbReference>
<evidence type="ECO:0000313" key="2">
    <source>
        <dbReference type="EMBL" id="CAB4860153.1"/>
    </source>
</evidence>
<dbReference type="GO" id="GO:0006260">
    <property type="term" value="P:DNA replication"/>
    <property type="evidence" value="ECO:0007669"/>
    <property type="project" value="TreeGrafter"/>
</dbReference>
<proteinExistence type="predicted"/>
<dbReference type="AlphaFoldDB" id="A0A6J7CYW7"/>